<dbReference type="GO" id="GO:0005525">
    <property type="term" value="F:GTP binding"/>
    <property type="evidence" value="ECO:0007669"/>
    <property type="project" value="UniProtKB-KW"/>
</dbReference>
<dbReference type="RefSeq" id="WP_126071413.1">
    <property type="nucleotide sequence ID" value="NZ_CP026513.1"/>
</dbReference>
<dbReference type="InterPro" id="IPR036891">
    <property type="entry name" value="Signal_recog_part_SRP54_M_sf"/>
</dbReference>
<evidence type="ECO:0000256" key="3">
    <source>
        <dbReference type="ARBA" id="ARBA00022490"/>
    </source>
</evidence>
<dbReference type="EC" id="3.6.5.4" evidence="10"/>
<keyword evidence="9" id="KW-0687">Ribonucleoprotein</keyword>
<dbReference type="SUPFAM" id="SSF52540">
    <property type="entry name" value="P-loop containing nucleoside triphosphate hydrolases"/>
    <property type="match status" value="1"/>
</dbReference>
<dbReference type="SMART" id="SM00382">
    <property type="entry name" value="AAA"/>
    <property type="match status" value="1"/>
</dbReference>
<keyword evidence="6" id="KW-0694">RNA-binding</keyword>
<reference evidence="13 14" key="1">
    <citation type="journal article" date="2018" name="Genome Biol. Evol.">
        <title>Partnering With a Pest: Genomes of Hemlock Woolly Adelgid Symbionts Reveal Atypical Nutritional Provisioning Patterns in Dual-Obligate Bacteria.</title>
        <authorList>
            <person name="Weglarz K.M."/>
            <person name="Havill N.P."/>
            <person name="Burke G.R."/>
            <person name="von Dohlen C.D."/>
        </authorList>
    </citation>
    <scope>NUCLEOTIDE SEQUENCE [LARGE SCALE GENOMIC DNA]</scope>
    <source>
        <strain evidence="13">ENA</strain>
    </source>
</reference>
<dbReference type="InterPro" id="IPR036225">
    <property type="entry name" value="SRP/SRP_N"/>
</dbReference>
<dbReference type="Pfam" id="PF02881">
    <property type="entry name" value="SRP54_N"/>
    <property type="match status" value="1"/>
</dbReference>
<keyword evidence="14" id="KW-1185">Reference proteome</keyword>
<dbReference type="SUPFAM" id="SSF47364">
    <property type="entry name" value="Domain of the SRP/SRP receptor G-proteins"/>
    <property type="match status" value="1"/>
</dbReference>
<dbReference type="SMART" id="SM00963">
    <property type="entry name" value="SRP54_N"/>
    <property type="match status" value="1"/>
</dbReference>
<proteinExistence type="inferred from homology"/>
<dbReference type="KEGG" id="aade:C3B56_00017"/>
<name>A0A3S9J794_9ENTR</name>
<dbReference type="PROSITE" id="PS00300">
    <property type="entry name" value="SRP54"/>
    <property type="match status" value="1"/>
</dbReference>
<keyword evidence="5" id="KW-0378">Hydrolase</keyword>
<evidence type="ECO:0000313" key="13">
    <source>
        <dbReference type="EMBL" id="AZP36149.1"/>
    </source>
</evidence>
<evidence type="ECO:0000256" key="1">
    <source>
        <dbReference type="ARBA" id="ARBA00004496"/>
    </source>
</evidence>
<dbReference type="GO" id="GO:0006614">
    <property type="term" value="P:SRP-dependent cotranslational protein targeting to membrane"/>
    <property type="evidence" value="ECO:0007669"/>
    <property type="project" value="InterPro"/>
</dbReference>
<dbReference type="Gene3D" id="1.10.260.30">
    <property type="entry name" value="Signal recognition particle, SRP54 subunit, M-domain"/>
    <property type="match status" value="1"/>
</dbReference>
<evidence type="ECO:0000313" key="14">
    <source>
        <dbReference type="Proteomes" id="UP000274458"/>
    </source>
</evidence>
<dbReference type="PANTHER" id="PTHR11564:SF5">
    <property type="entry name" value="SIGNAL RECOGNITION PARTICLE SUBUNIT SRP54"/>
    <property type="match status" value="1"/>
</dbReference>
<dbReference type="InterPro" id="IPR022941">
    <property type="entry name" value="SRP54"/>
</dbReference>
<dbReference type="InterPro" id="IPR027417">
    <property type="entry name" value="P-loop_NTPase"/>
</dbReference>
<organism evidence="13 14">
    <name type="scientific">Candidatus Annandia adelgestsuga</name>
    <dbReference type="NCBI Taxonomy" id="1302411"/>
    <lineage>
        <taxon>Bacteria</taxon>
        <taxon>Pseudomonadati</taxon>
        <taxon>Pseudomonadota</taxon>
        <taxon>Gammaproteobacteria</taxon>
        <taxon>Enterobacterales</taxon>
        <taxon>Enterobacteriaceae</taxon>
        <taxon>Candidatus Annandia</taxon>
    </lineage>
</organism>
<keyword evidence="7" id="KW-0342">GTP-binding</keyword>
<evidence type="ECO:0000256" key="11">
    <source>
        <dbReference type="ARBA" id="ARBA00048027"/>
    </source>
</evidence>
<accession>A0A3S9J794</accession>
<dbReference type="InterPro" id="IPR042101">
    <property type="entry name" value="SRP54_N_sf"/>
</dbReference>
<evidence type="ECO:0000256" key="7">
    <source>
        <dbReference type="ARBA" id="ARBA00023134"/>
    </source>
</evidence>
<dbReference type="GO" id="GO:0003924">
    <property type="term" value="F:GTPase activity"/>
    <property type="evidence" value="ECO:0007669"/>
    <property type="project" value="InterPro"/>
</dbReference>
<comment type="catalytic activity">
    <reaction evidence="11">
        <text>GTP + H2O = GDP + phosphate + H(+)</text>
        <dbReference type="Rhea" id="RHEA:19669"/>
        <dbReference type="ChEBI" id="CHEBI:15377"/>
        <dbReference type="ChEBI" id="CHEBI:15378"/>
        <dbReference type="ChEBI" id="CHEBI:37565"/>
        <dbReference type="ChEBI" id="CHEBI:43474"/>
        <dbReference type="ChEBI" id="CHEBI:58189"/>
        <dbReference type="EC" id="3.6.5.4"/>
    </reaction>
</comment>
<evidence type="ECO:0000259" key="12">
    <source>
        <dbReference type="PROSITE" id="PS00300"/>
    </source>
</evidence>
<evidence type="ECO:0000256" key="10">
    <source>
        <dbReference type="ARBA" id="ARBA00035672"/>
    </source>
</evidence>
<gene>
    <name evidence="13" type="primary">ffh</name>
    <name evidence="13" type="ORF">C3B56_00017</name>
</gene>
<dbReference type="Proteomes" id="UP000274458">
    <property type="component" value="Chromosome"/>
</dbReference>
<evidence type="ECO:0000256" key="6">
    <source>
        <dbReference type="ARBA" id="ARBA00022884"/>
    </source>
</evidence>
<evidence type="ECO:0000256" key="4">
    <source>
        <dbReference type="ARBA" id="ARBA00022741"/>
    </source>
</evidence>
<sequence length="449" mass="51939">MFNNLSKNLIKLINKIKNNKINNDKNIKLILEKIRLILIESDVVLKVVDIFVKKIKIKFKKYKKYKDLNLNKILINIIKKELINILDYKNNNINLPNQKKSVILLIGLQGVGKTTTALKLSKLIKNKYKKKILLVSTDVYRPAAISQLCKLALKNNISFLKYNNKKDPIYITKSSLKKFKKSNYDILIIDTPGISYHNKKIEFEIKNIYNITKPIETLLILDSMMGQSSIKIPKFLEKILKITGIFLTKVDSDTKGGVALSVCSIMKKPIKFIGTGEHINNIEKFYPDRIVSRILGIGDLKSLMEEVKNKIDQEKSNKIINKIKYGLNFDLNDFLEQIQYIKNIGGIKSIIDKLPFLKNKKKFNEKQFSNIKNIINSMNKRERSKPNIINCSRIRRISLGSGTTEKDVINVIDQFNYMNNMMKKIKGNNIKEIFKNLKNILPNNIKNLF</sequence>
<dbReference type="Gene3D" id="1.20.120.140">
    <property type="entry name" value="Signal recognition particle SRP54, nucleotide-binding domain"/>
    <property type="match status" value="1"/>
</dbReference>
<dbReference type="OrthoDB" id="9804720at2"/>
<evidence type="ECO:0000256" key="2">
    <source>
        <dbReference type="ARBA" id="ARBA00005450"/>
    </source>
</evidence>
<dbReference type="InterPro" id="IPR000897">
    <property type="entry name" value="SRP54_GTPase_dom"/>
</dbReference>
<feature type="domain" description="SRP54-type proteins GTP-binding" evidence="12">
    <location>
        <begin position="269"/>
        <end position="282"/>
    </location>
</feature>
<dbReference type="EMBL" id="CP026513">
    <property type="protein sequence ID" value="AZP36149.1"/>
    <property type="molecule type" value="Genomic_DNA"/>
</dbReference>
<evidence type="ECO:0000256" key="8">
    <source>
        <dbReference type="ARBA" id="ARBA00023135"/>
    </source>
</evidence>
<comment type="similarity">
    <text evidence="2">Belongs to the GTP-binding SRP family. SRP54 subfamily.</text>
</comment>
<dbReference type="PANTHER" id="PTHR11564">
    <property type="entry name" value="SIGNAL RECOGNITION PARTICLE 54K PROTEIN SRP54"/>
    <property type="match status" value="1"/>
</dbReference>
<dbReference type="Gene3D" id="3.40.50.300">
    <property type="entry name" value="P-loop containing nucleotide triphosphate hydrolases"/>
    <property type="match status" value="1"/>
</dbReference>
<keyword evidence="3" id="KW-0963">Cytoplasm</keyword>
<dbReference type="InterPro" id="IPR013822">
    <property type="entry name" value="Signal_recog_particl_SRP54_hlx"/>
</dbReference>
<dbReference type="InterPro" id="IPR004125">
    <property type="entry name" value="Signal_recog_particle_SRP54_M"/>
</dbReference>
<dbReference type="Pfam" id="PF02978">
    <property type="entry name" value="SRP_SPB"/>
    <property type="match status" value="1"/>
</dbReference>
<dbReference type="GO" id="GO:0008312">
    <property type="term" value="F:7S RNA binding"/>
    <property type="evidence" value="ECO:0007669"/>
    <property type="project" value="InterPro"/>
</dbReference>
<comment type="subcellular location">
    <subcellularLocation>
        <location evidence="1">Cytoplasm</location>
    </subcellularLocation>
</comment>
<dbReference type="Pfam" id="PF00448">
    <property type="entry name" value="SRP54"/>
    <property type="match status" value="1"/>
</dbReference>
<dbReference type="GO" id="GO:0048500">
    <property type="term" value="C:signal recognition particle"/>
    <property type="evidence" value="ECO:0007669"/>
    <property type="project" value="InterPro"/>
</dbReference>
<dbReference type="SUPFAM" id="SSF47446">
    <property type="entry name" value="Signal peptide-binding domain"/>
    <property type="match status" value="1"/>
</dbReference>
<dbReference type="InterPro" id="IPR003593">
    <property type="entry name" value="AAA+_ATPase"/>
</dbReference>
<keyword evidence="4" id="KW-0547">Nucleotide-binding</keyword>
<evidence type="ECO:0000256" key="5">
    <source>
        <dbReference type="ARBA" id="ARBA00022801"/>
    </source>
</evidence>
<dbReference type="SMART" id="SM00962">
    <property type="entry name" value="SRP54"/>
    <property type="match status" value="1"/>
</dbReference>
<keyword evidence="8" id="KW-0733">Signal recognition particle</keyword>
<evidence type="ECO:0000256" key="9">
    <source>
        <dbReference type="ARBA" id="ARBA00023274"/>
    </source>
</evidence>
<protein>
    <recommendedName>
        <fullName evidence="10">signal-recognition-particle GTPase</fullName>
        <ecNumber evidence="10">3.6.5.4</ecNumber>
    </recommendedName>
</protein>
<dbReference type="AlphaFoldDB" id="A0A3S9J794"/>